<accession>A0A9W7DKN2</accession>
<feature type="region of interest" description="Disordered" evidence="1">
    <location>
        <begin position="180"/>
        <end position="285"/>
    </location>
</feature>
<evidence type="ECO:0000256" key="1">
    <source>
        <dbReference type="SAM" id="MobiDB-lite"/>
    </source>
</evidence>
<evidence type="ECO:0000313" key="3">
    <source>
        <dbReference type="Proteomes" id="UP001165063"/>
    </source>
</evidence>
<evidence type="ECO:0000313" key="2">
    <source>
        <dbReference type="EMBL" id="GMG36582.1"/>
    </source>
</evidence>
<feature type="compositionally biased region" description="Acidic residues" evidence="1">
    <location>
        <begin position="268"/>
        <end position="279"/>
    </location>
</feature>
<feature type="region of interest" description="Disordered" evidence="1">
    <location>
        <begin position="40"/>
        <end position="62"/>
    </location>
</feature>
<feature type="compositionally biased region" description="Gly residues" evidence="1">
    <location>
        <begin position="45"/>
        <end position="62"/>
    </location>
</feature>
<dbReference type="OrthoDB" id="273123at2759"/>
<dbReference type="EMBL" id="BSXU01002333">
    <property type="protein sequence ID" value="GMG36582.1"/>
    <property type="molecule type" value="Genomic_DNA"/>
</dbReference>
<name>A0A9W7DKN2_AMBMO</name>
<organism evidence="2 3">
    <name type="scientific">Ambrosiozyma monospora</name>
    <name type="common">Yeast</name>
    <name type="synonym">Endomycopsis monosporus</name>
    <dbReference type="NCBI Taxonomy" id="43982"/>
    <lineage>
        <taxon>Eukaryota</taxon>
        <taxon>Fungi</taxon>
        <taxon>Dikarya</taxon>
        <taxon>Ascomycota</taxon>
        <taxon>Saccharomycotina</taxon>
        <taxon>Pichiomycetes</taxon>
        <taxon>Pichiales</taxon>
        <taxon>Pichiaceae</taxon>
        <taxon>Ambrosiozyma</taxon>
    </lineage>
</organism>
<dbReference type="AlphaFoldDB" id="A0A9W7DKN2"/>
<feature type="compositionally biased region" description="Basic and acidic residues" evidence="1">
    <location>
        <begin position="255"/>
        <end position="267"/>
    </location>
</feature>
<feature type="compositionally biased region" description="Gly residues" evidence="1">
    <location>
        <begin position="184"/>
        <end position="195"/>
    </location>
</feature>
<keyword evidence="3" id="KW-1185">Reference proteome</keyword>
<dbReference type="Proteomes" id="UP001165063">
    <property type="component" value="Unassembled WGS sequence"/>
</dbReference>
<gene>
    <name evidence="2" type="ORF">Amon01_000469700</name>
</gene>
<protein>
    <submittedName>
        <fullName evidence="2">Unnamed protein product</fullName>
    </submittedName>
</protein>
<feature type="compositionally biased region" description="Basic and acidic residues" evidence="1">
    <location>
        <begin position="225"/>
        <end position="248"/>
    </location>
</feature>
<comment type="caution">
    <text evidence="2">The sequence shown here is derived from an EMBL/GenBank/DDBJ whole genome shotgun (WGS) entry which is preliminary data.</text>
</comment>
<sequence length="314" mass="34417">MREISGSLQFKRTASKRAELDGGGVRLFDPVGRDGRKQAMFVGGKANGGGGGGNGSGSGRGKLGGQVVVDSFIPKYDRRKEASELYFSNADASRAFFNDQYQNPNFLKNIKNEKLQRERKRKELQLKRSLGCVKGGEVLRGSTLASSETRRKMKAVSQTAFNASALDKIGFNPTKRMFETKVDGSGGGGGGGGLDAGRAMSSRNSEILKMLNKERSKSHKLLGSSKKDLVEKKRKWDSTMKHMEEYSSPKKKKKKEESGSGSKPREVELDDSSSEDEFEDKFGGKFSEDESIQKFLAFKKSKKSKESKESGSSS</sequence>
<reference evidence="2" key="1">
    <citation type="submission" date="2023-04" db="EMBL/GenBank/DDBJ databases">
        <title>Ambrosiozyma monospora NBRC 1965.</title>
        <authorList>
            <person name="Ichikawa N."/>
            <person name="Sato H."/>
            <person name="Tonouchi N."/>
        </authorList>
    </citation>
    <scope>NUCLEOTIDE SEQUENCE</scope>
    <source>
        <strain evidence="2">NBRC 1965</strain>
    </source>
</reference>
<proteinExistence type="predicted"/>